<evidence type="ECO:0000256" key="2">
    <source>
        <dbReference type="ARBA" id="ARBA00022801"/>
    </source>
</evidence>
<reference evidence="5 6" key="1">
    <citation type="submission" date="2016-09" db="EMBL/GenBank/DDBJ databases">
        <title>Pseudoalteromonas amylolytica sp. nov., isolated from the surface seawater.</title>
        <authorList>
            <person name="Wu Y.-H."/>
            <person name="Cheng H."/>
            <person name="Jin X.-B."/>
            <person name="Wang C.-S."/>
            <person name="Xu X.-W."/>
        </authorList>
    </citation>
    <scope>NUCLEOTIDE SEQUENCE [LARGE SCALE GENOMIC DNA]</scope>
    <source>
        <strain evidence="5 6">JW1</strain>
    </source>
</reference>
<name>A0A1S1MPX6_9GAMM</name>
<proteinExistence type="predicted"/>
<dbReference type="GO" id="GO:0006633">
    <property type="term" value="P:fatty acid biosynthetic process"/>
    <property type="evidence" value="ECO:0007669"/>
    <property type="project" value="UniProtKB-KW"/>
</dbReference>
<evidence type="ECO:0000313" key="5">
    <source>
        <dbReference type="EMBL" id="OHU87223.1"/>
    </source>
</evidence>
<dbReference type="InterPro" id="IPR007431">
    <property type="entry name" value="ACP_PD"/>
</dbReference>
<evidence type="ECO:0000256" key="3">
    <source>
        <dbReference type="ARBA" id="ARBA00023098"/>
    </source>
</evidence>
<keyword evidence="2" id="KW-0378">Hydrolase</keyword>
<comment type="caution">
    <text evidence="5">The sequence shown here is derived from an EMBL/GenBank/DDBJ whole genome shotgun (WGS) entry which is preliminary data.</text>
</comment>
<keyword evidence="4" id="KW-0276">Fatty acid metabolism</keyword>
<evidence type="ECO:0000256" key="1">
    <source>
        <dbReference type="ARBA" id="ARBA00022516"/>
    </source>
</evidence>
<keyword evidence="1" id="KW-0444">Lipid biosynthesis</keyword>
<accession>A0A1S1MPX6</accession>
<dbReference type="STRING" id="1859457.BET10_01055"/>
<protein>
    <submittedName>
        <fullName evidence="5">ACP phosphodiesterase</fullName>
    </submittedName>
</protein>
<evidence type="ECO:0000256" key="4">
    <source>
        <dbReference type="ARBA" id="ARBA00023160"/>
    </source>
</evidence>
<dbReference type="EMBL" id="MKJU01000035">
    <property type="protein sequence ID" value="OHU87223.1"/>
    <property type="molecule type" value="Genomic_DNA"/>
</dbReference>
<dbReference type="GO" id="GO:0008770">
    <property type="term" value="F:[acyl-carrier-protein] phosphodiesterase activity"/>
    <property type="evidence" value="ECO:0007669"/>
    <property type="project" value="InterPro"/>
</dbReference>
<dbReference type="AlphaFoldDB" id="A0A1S1MPX6"/>
<keyword evidence="6" id="KW-1185">Reference proteome</keyword>
<dbReference type="RefSeq" id="WP_070987804.1">
    <property type="nucleotide sequence ID" value="NZ_MKJU01000035.1"/>
</dbReference>
<dbReference type="OrthoDB" id="8442777at2"/>
<dbReference type="PANTHER" id="PTHR38764:SF1">
    <property type="entry name" value="ACYL CARRIER PROTEIN PHOSPHODIESTERASE"/>
    <property type="match status" value="1"/>
</dbReference>
<sequence length="204" mass="23868">MNYLAHLYLAQPNADSHFGNLLGDFGGTRHVRNMPLTVKKALDNHYLVDKFTDNHAAIKDAKRYFSQQRKRFAGIAIDVVFDHFLIQHWAQFNHEPLADFKQNSYQLLNKRVPDMPSRMQQVISNMTKNDWFKEYETITGIGIALDNIAKRIRFTNNFYGAIEDIQCHYNELELLFLEFFPQLIDHVNQNAIEGSKVRSIVRHN</sequence>
<keyword evidence="3" id="KW-0443">Lipid metabolism</keyword>
<dbReference type="Pfam" id="PF04336">
    <property type="entry name" value="ACP_PD"/>
    <property type="match status" value="1"/>
</dbReference>
<gene>
    <name evidence="5" type="ORF">BET10_01055</name>
</gene>
<evidence type="ECO:0000313" key="6">
    <source>
        <dbReference type="Proteomes" id="UP000179786"/>
    </source>
</evidence>
<dbReference type="PANTHER" id="PTHR38764">
    <property type="entry name" value="ACYL CARRIER PROTEIN PHOSPHODIESTERASE"/>
    <property type="match status" value="1"/>
</dbReference>
<dbReference type="PIRSF" id="PIRSF011489">
    <property type="entry name" value="DUF479"/>
    <property type="match status" value="1"/>
</dbReference>
<keyword evidence="4" id="KW-0275">Fatty acid biosynthesis</keyword>
<organism evidence="5 6">
    <name type="scientific">Pseudoalteromonas amylolytica</name>
    <dbReference type="NCBI Taxonomy" id="1859457"/>
    <lineage>
        <taxon>Bacteria</taxon>
        <taxon>Pseudomonadati</taxon>
        <taxon>Pseudomonadota</taxon>
        <taxon>Gammaproteobacteria</taxon>
        <taxon>Alteromonadales</taxon>
        <taxon>Pseudoalteromonadaceae</taxon>
        <taxon>Pseudoalteromonas</taxon>
    </lineage>
</organism>
<dbReference type="Proteomes" id="UP000179786">
    <property type="component" value="Unassembled WGS sequence"/>
</dbReference>